<protein>
    <submittedName>
        <fullName evidence="2">Beta-glucosidase 31</fullName>
    </submittedName>
</protein>
<feature type="non-terminal residue" evidence="2">
    <location>
        <position position="1"/>
    </location>
</feature>
<dbReference type="Pfam" id="PF00232">
    <property type="entry name" value="Glyco_hydro_1"/>
    <property type="match status" value="1"/>
</dbReference>
<dbReference type="SUPFAM" id="SSF51445">
    <property type="entry name" value="(Trans)glycosidases"/>
    <property type="match status" value="1"/>
</dbReference>
<organism evidence="2 3">
    <name type="scientific">Frankliniella fusca</name>
    <dbReference type="NCBI Taxonomy" id="407009"/>
    <lineage>
        <taxon>Eukaryota</taxon>
        <taxon>Metazoa</taxon>
        <taxon>Ecdysozoa</taxon>
        <taxon>Arthropoda</taxon>
        <taxon>Hexapoda</taxon>
        <taxon>Insecta</taxon>
        <taxon>Pterygota</taxon>
        <taxon>Neoptera</taxon>
        <taxon>Paraneoptera</taxon>
        <taxon>Thysanoptera</taxon>
        <taxon>Terebrantia</taxon>
        <taxon>Thripoidea</taxon>
        <taxon>Thripidae</taxon>
        <taxon>Frankliniella</taxon>
    </lineage>
</organism>
<evidence type="ECO:0000256" key="1">
    <source>
        <dbReference type="RuleBase" id="RU003690"/>
    </source>
</evidence>
<dbReference type="AlphaFoldDB" id="A0AAE1LNF8"/>
<dbReference type="InterPro" id="IPR017853">
    <property type="entry name" value="GH"/>
</dbReference>
<reference evidence="2" key="1">
    <citation type="submission" date="2021-07" db="EMBL/GenBank/DDBJ databases">
        <authorList>
            <person name="Catto M.A."/>
            <person name="Jacobson A."/>
            <person name="Kennedy G."/>
            <person name="Labadie P."/>
            <person name="Hunt B.G."/>
            <person name="Srinivasan R."/>
        </authorList>
    </citation>
    <scope>NUCLEOTIDE SEQUENCE</scope>
    <source>
        <strain evidence="2">PL_HMW_Pooled</strain>
        <tissue evidence="2">Head</tissue>
    </source>
</reference>
<dbReference type="Proteomes" id="UP001219518">
    <property type="component" value="Unassembled WGS sequence"/>
</dbReference>
<comment type="caution">
    <text evidence="2">The sequence shown here is derived from an EMBL/GenBank/DDBJ whole genome shotgun (WGS) entry which is preliminary data.</text>
</comment>
<keyword evidence="3" id="KW-1185">Reference proteome</keyword>
<dbReference type="Gene3D" id="3.20.20.80">
    <property type="entry name" value="Glycosidases"/>
    <property type="match status" value="1"/>
</dbReference>
<accession>A0AAE1LNF8</accession>
<dbReference type="EMBL" id="JAHWGI010001211">
    <property type="protein sequence ID" value="KAK3925039.1"/>
    <property type="molecule type" value="Genomic_DNA"/>
</dbReference>
<name>A0AAE1LNF8_9NEOP</name>
<evidence type="ECO:0000313" key="3">
    <source>
        <dbReference type="Proteomes" id="UP001219518"/>
    </source>
</evidence>
<dbReference type="GO" id="GO:0008422">
    <property type="term" value="F:beta-glucosidase activity"/>
    <property type="evidence" value="ECO:0007669"/>
    <property type="project" value="TreeGrafter"/>
</dbReference>
<proteinExistence type="inferred from homology"/>
<evidence type="ECO:0000313" key="2">
    <source>
        <dbReference type="EMBL" id="KAK3925039.1"/>
    </source>
</evidence>
<dbReference type="PANTHER" id="PTHR10353">
    <property type="entry name" value="GLYCOSYL HYDROLASE"/>
    <property type="match status" value="1"/>
</dbReference>
<dbReference type="PANTHER" id="PTHR10353:SF29">
    <property type="entry name" value="BETA-GLUCOSIDASE 11"/>
    <property type="match status" value="1"/>
</dbReference>
<sequence length="144" mass="15733">MDICKCLNACCEKGKVGTSVLMWPATPNTTKSEDVMAAEIFNQVFSGQLLHPLVFGDYPPVLRYLVDKRDTERGDGKVSLPPFTEEEKKMLSEGVTDFIALNLYSGVKASYNGSATSQSQSILLGPVMADMPFVQVTNVNDFSV</sequence>
<reference evidence="2" key="2">
    <citation type="journal article" date="2023" name="BMC Genomics">
        <title>Pest status, molecular evolution, and epigenetic factors derived from the genome assembly of Frankliniella fusca, a thysanopteran phytovirus vector.</title>
        <authorList>
            <person name="Catto M.A."/>
            <person name="Labadie P.E."/>
            <person name="Jacobson A.L."/>
            <person name="Kennedy G.G."/>
            <person name="Srinivasan R."/>
            <person name="Hunt B.G."/>
        </authorList>
    </citation>
    <scope>NUCLEOTIDE SEQUENCE</scope>
    <source>
        <strain evidence="2">PL_HMW_Pooled</strain>
    </source>
</reference>
<dbReference type="InterPro" id="IPR001360">
    <property type="entry name" value="Glyco_hydro_1"/>
</dbReference>
<comment type="similarity">
    <text evidence="1">Belongs to the glycosyl hydrolase 1 family.</text>
</comment>
<gene>
    <name evidence="2" type="ORF">KUF71_013312</name>
</gene>
<dbReference type="GO" id="GO:0005975">
    <property type="term" value="P:carbohydrate metabolic process"/>
    <property type="evidence" value="ECO:0007669"/>
    <property type="project" value="InterPro"/>
</dbReference>